<evidence type="ECO:0000313" key="9">
    <source>
        <dbReference type="EMBL" id="MFC0843588.1"/>
    </source>
</evidence>
<dbReference type="Proteomes" id="UP001589887">
    <property type="component" value="Unassembled WGS sequence"/>
</dbReference>
<organism evidence="9 10">
    <name type="scientific">Streptomyces noboritoensis</name>
    <dbReference type="NCBI Taxonomy" id="67337"/>
    <lineage>
        <taxon>Bacteria</taxon>
        <taxon>Bacillati</taxon>
        <taxon>Actinomycetota</taxon>
        <taxon>Actinomycetes</taxon>
        <taxon>Kitasatosporales</taxon>
        <taxon>Streptomycetaceae</taxon>
        <taxon>Streptomyces</taxon>
    </lineage>
</organism>
<sequence>MHLAVYLPLLFPLFAAPGARRLADRLEPRPATWLLTAGAVVLAAGSTTVLGLLALAGLVRIPLVARLAELSPAVLARDDPARVPVAVVAALLLVAASVAGSRFAYRRVRAVCAAFLEAACFPGQNPLVIVEERAADAFAMPGLPGRIVVSTGMLESLDAAEREILLAHERAHLRGQHYLFTAAVQLAAAVNPLLRPLAGQVAYTLERWADEAAVLESGDRRRVAVTVGKAALAAKNSGGRRRLPAAALGLLGGPRRREEPGPVPRRVAALLSPRPTGGRWRGAVAAVYLTAAALCTADAVQDLHEVMKRAKGG</sequence>
<comment type="caution">
    <text evidence="9">The sequence shown here is derived from an EMBL/GenBank/DDBJ whole genome shotgun (WGS) entry which is preliminary data.</text>
</comment>
<evidence type="ECO:0000256" key="6">
    <source>
        <dbReference type="RuleBase" id="RU003983"/>
    </source>
</evidence>
<keyword evidence="7" id="KW-1133">Transmembrane helix</keyword>
<keyword evidence="4 6" id="KW-0862">Zinc</keyword>
<dbReference type="Gene3D" id="3.30.2010.10">
    <property type="entry name" value="Metalloproteases ('zincins'), catalytic domain"/>
    <property type="match status" value="1"/>
</dbReference>
<keyword evidence="7" id="KW-0812">Transmembrane</keyword>
<reference evidence="9 10" key="1">
    <citation type="submission" date="2024-09" db="EMBL/GenBank/DDBJ databases">
        <authorList>
            <person name="Sun Q."/>
            <person name="Mori K."/>
        </authorList>
    </citation>
    <scope>NUCLEOTIDE SEQUENCE [LARGE SCALE GENOMIC DNA]</scope>
    <source>
        <strain evidence="9 10">JCM 4557</strain>
    </source>
</reference>
<comment type="similarity">
    <text evidence="6">Belongs to the peptidase M48 family.</text>
</comment>
<comment type="cofactor">
    <cofactor evidence="6">
        <name>Zn(2+)</name>
        <dbReference type="ChEBI" id="CHEBI:29105"/>
    </cofactor>
    <text evidence="6">Binds 1 zinc ion per subunit.</text>
</comment>
<evidence type="ECO:0000256" key="1">
    <source>
        <dbReference type="ARBA" id="ARBA00022670"/>
    </source>
</evidence>
<evidence type="ECO:0000259" key="8">
    <source>
        <dbReference type="Pfam" id="PF01435"/>
    </source>
</evidence>
<gene>
    <name evidence="9" type="ORF">ACFH04_07570</name>
</gene>
<keyword evidence="3 6" id="KW-0378">Hydrolase</keyword>
<protein>
    <submittedName>
        <fullName evidence="9">M56 family metallopeptidase</fullName>
    </submittedName>
</protein>
<keyword evidence="10" id="KW-1185">Reference proteome</keyword>
<evidence type="ECO:0000256" key="2">
    <source>
        <dbReference type="ARBA" id="ARBA00022723"/>
    </source>
</evidence>
<feature type="transmembrane region" description="Helical" evidence="7">
    <location>
        <begin position="31"/>
        <end position="63"/>
    </location>
</feature>
<accession>A0ABV6TCR1</accession>
<dbReference type="PANTHER" id="PTHR34978">
    <property type="entry name" value="POSSIBLE SENSOR-TRANSDUCER PROTEIN BLAR"/>
    <property type="match status" value="1"/>
</dbReference>
<evidence type="ECO:0000256" key="7">
    <source>
        <dbReference type="SAM" id="Phobius"/>
    </source>
</evidence>
<feature type="domain" description="Peptidase M48" evidence="8">
    <location>
        <begin position="107"/>
        <end position="187"/>
    </location>
</feature>
<keyword evidence="2" id="KW-0479">Metal-binding</keyword>
<evidence type="ECO:0000256" key="3">
    <source>
        <dbReference type="ARBA" id="ARBA00022801"/>
    </source>
</evidence>
<dbReference type="PANTHER" id="PTHR34978:SF3">
    <property type="entry name" value="SLR0241 PROTEIN"/>
    <property type="match status" value="1"/>
</dbReference>
<evidence type="ECO:0000256" key="5">
    <source>
        <dbReference type="ARBA" id="ARBA00023049"/>
    </source>
</evidence>
<proteinExistence type="inferred from homology"/>
<evidence type="ECO:0000313" key="10">
    <source>
        <dbReference type="Proteomes" id="UP001589887"/>
    </source>
</evidence>
<dbReference type="CDD" id="cd07326">
    <property type="entry name" value="M56_BlaR1_MecR1_like"/>
    <property type="match status" value="1"/>
</dbReference>
<dbReference type="RefSeq" id="WP_394317334.1">
    <property type="nucleotide sequence ID" value="NZ_JBHMQV010000007.1"/>
</dbReference>
<keyword evidence="1 6" id="KW-0645">Protease</keyword>
<evidence type="ECO:0000256" key="4">
    <source>
        <dbReference type="ARBA" id="ARBA00022833"/>
    </source>
</evidence>
<dbReference type="EMBL" id="JBHMQV010000007">
    <property type="protein sequence ID" value="MFC0843588.1"/>
    <property type="molecule type" value="Genomic_DNA"/>
</dbReference>
<name>A0ABV6TCR1_9ACTN</name>
<dbReference type="Pfam" id="PF01435">
    <property type="entry name" value="Peptidase_M48"/>
    <property type="match status" value="1"/>
</dbReference>
<keyword evidence="7" id="KW-0472">Membrane</keyword>
<feature type="transmembrane region" description="Helical" evidence="7">
    <location>
        <begin position="83"/>
        <end position="105"/>
    </location>
</feature>
<dbReference type="InterPro" id="IPR052173">
    <property type="entry name" value="Beta-lactam_resp_regulator"/>
</dbReference>
<keyword evidence="5 6" id="KW-0482">Metalloprotease</keyword>
<dbReference type="InterPro" id="IPR001915">
    <property type="entry name" value="Peptidase_M48"/>
</dbReference>